<dbReference type="InterPro" id="IPR042099">
    <property type="entry name" value="ANL_N_sf"/>
</dbReference>
<gene>
    <name evidence="3" type="ORF">JKL49_06700</name>
</gene>
<dbReference type="GO" id="GO:0016878">
    <property type="term" value="F:acid-thiol ligase activity"/>
    <property type="evidence" value="ECO:0007669"/>
    <property type="project" value="UniProtKB-ARBA"/>
</dbReference>
<dbReference type="AlphaFoldDB" id="A0A941CYL4"/>
<dbReference type="PANTHER" id="PTHR43767">
    <property type="entry name" value="LONG-CHAIN-FATTY-ACID--COA LIGASE"/>
    <property type="match status" value="1"/>
</dbReference>
<dbReference type="PANTHER" id="PTHR43767:SF1">
    <property type="entry name" value="NONRIBOSOMAL PEPTIDE SYNTHASE PES1 (EUROFUNG)-RELATED"/>
    <property type="match status" value="1"/>
</dbReference>
<dbReference type="Gene3D" id="3.40.50.12780">
    <property type="entry name" value="N-terminal domain of ligase-like"/>
    <property type="match status" value="1"/>
</dbReference>
<protein>
    <submittedName>
        <fullName evidence="3">AMP-binding protein</fullName>
    </submittedName>
</protein>
<comment type="caution">
    <text evidence="3">The sequence shown here is derived from an EMBL/GenBank/DDBJ whole genome shotgun (WGS) entry which is preliminary data.</text>
</comment>
<reference evidence="3" key="1">
    <citation type="submission" date="2021-04" db="EMBL/GenBank/DDBJ databases">
        <title>Draft genome assembly of strain Phenylobacterium sp. 20VBR1 using MiniION and Illumina platforms.</title>
        <authorList>
            <person name="Thomas F.A."/>
            <person name="Krishnan K.P."/>
            <person name="Sinha R.K."/>
        </authorList>
    </citation>
    <scope>NUCLEOTIDE SEQUENCE</scope>
    <source>
        <strain evidence="3">20VBR1</strain>
    </source>
</reference>
<proteinExistence type="predicted"/>
<dbReference type="InterPro" id="IPR045851">
    <property type="entry name" value="AMP-bd_C_sf"/>
</dbReference>
<keyword evidence="4" id="KW-1185">Reference proteome</keyword>
<evidence type="ECO:0000259" key="2">
    <source>
        <dbReference type="Pfam" id="PF00501"/>
    </source>
</evidence>
<dbReference type="Proteomes" id="UP000622580">
    <property type="component" value="Unassembled WGS sequence"/>
</dbReference>
<dbReference type="RefSeq" id="WP_215339199.1">
    <property type="nucleotide sequence ID" value="NZ_JAGSGD010000001.1"/>
</dbReference>
<dbReference type="InterPro" id="IPR050237">
    <property type="entry name" value="ATP-dep_AMP-bd_enzyme"/>
</dbReference>
<dbReference type="Gene3D" id="3.30.300.30">
    <property type="match status" value="1"/>
</dbReference>
<feature type="region of interest" description="Disordered" evidence="1">
    <location>
        <begin position="386"/>
        <end position="418"/>
    </location>
</feature>
<evidence type="ECO:0000256" key="1">
    <source>
        <dbReference type="SAM" id="MobiDB-lite"/>
    </source>
</evidence>
<evidence type="ECO:0000313" key="4">
    <source>
        <dbReference type="Proteomes" id="UP000622580"/>
    </source>
</evidence>
<dbReference type="SUPFAM" id="SSF56801">
    <property type="entry name" value="Acetyl-CoA synthetase-like"/>
    <property type="match status" value="1"/>
</dbReference>
<organism evidence="3 4">
    <name type="scientific">Phenylobacterium glaciei</name>
    <dbReference type="NCBI Taxonomy" id="2803784"/>
    <lineage>
        <taxon>Bacteria</taxon>
        <taxon>Pseudomonadati</taxon>
        <taxon>Pseudomonadota</taxon>
        <taxon>Alphaproteobacteria</taxon>
        <taxon>Caulobacterales</taxon>
        <taxon>Caulobacteraceae</taxon>
        <taxon>Phenylobacterium</taxon>
    </lineage>
</organism>
<dbReference type="InterPro" id="IPR000873">
    <property type="entry name" value="AMP-dep_synth/lig_dom"/>
</dbReference>
<name>A0A941CYL4_9CAUL</name>
<dbReference type="EMBL" id="JAGSGD010000001">
    <property type="protein sequence ID" value="MBR7619075.1"/>
    <property type="molecule type" value="Genomic_DNA"/>
</dbReference>
<feature type="domain" description="AMP-dependent synthetase/ligase" evidence="2">
    <location>
        <begin position="109"/>
        <end position="250"/>
    </location>
</feature>
<sequence>MPGLETWWRDTDAAHRYVTDLVDDEISRLRPGSILPARPWARELSLVDSAGLACDSLDLLNLASAVAEAVQMHRAGVEDYLLARRTIGDWVDIVGASLERFSEELTFRTSGTTGTPKASQHAGVNLAQEIAELAPLFQGRHRILCAAPAHHIYGFLFSILLPQRLGVPVIDIRGRSPTSVGAMFRDGDLVIGHPAFWTAFVRAGVSTTSQVMGVTSTAPCPADVARAVTARGVASLVEVYGSSETAGLSVRESPDSAFRLFSYWSRGSDDSSLDRTLSDGSVETVAAPDHLVWCDERSFHVVGRRDHAVQVGGVNVMPELVRQRLLEHPMVKDAMVRLMRPEEGARLKAFIVPVAPTLDVVTLRRDLAAWCDASFSVPERPKAFNFGSEAPSSDMGKPADWPIFEETPSGAGDSGLDR</sequence>
<evidence type="ECO:0000313" key="3">
    <source>
        <dbReference type="EMBL" id="MBR7619075.1"/>
    </source>
</evidence>
<accession>A0A941CYL4</accession>
<dbReference type="Pfam" id="PF00501">
    <property type="entry name" value="AMP-binding"/>
    <property type="match status" value="1"/>
</dbReference>